<protein>
    <submittedName>
        <fullName evidence="2">Uncharacterized protein</fullName>
    </submittedName>
</protein>
<feature type="compositionally biased region" description="Low complexity" evidence="1">
    <location>
        <begin position="248"/>
        <end position="265"/>
    </location>
</feature>
<feature type="compositionally biased region" description="Polar residues" evidence="1">
    <location>
        <begin position="1"/>
        <end position="10"/>
    </location>
</feature>
<sequence>MANTSSMQSSSHHRPPSAFQWPLPPQSELELTIKEILDVYQHDPELLKLVLSAKAEEDKKLAARNTLQVEHARIQQRVMDLDMLRAYHRLPSSIIDNGIQQQHATTTSAHPHPHPPPGAVVYAPLQQQVIARITEAHSPVGAYPHSAHPLCSDYARYPPHPQQQQQSTSQQQRASTQQSSSRLLSKDNSSTTSSSSPPSKKRPRSSNEKMSHDMVMEALKAKLQRTQQAEAAEKKKRARTLPKPLVTVVKQQQQQQVQSDSVSASPIMPSPRSAKPVLPPIDTSVGRLQASRGPMSSPYIQRLPPFSAAIAQKNNHHHYHPSHSDTTKRRVRSLSPPPFANAH</sequence>
<feature type="region of interest" description="Disordered" evidence="1">
    <location>
        <begin position="223"/>
        <end position="280"/>
    </location>
</feature>
<name>A0A077WD05_9FUNG</name>
<organism evidence="2">
    <name type="scientific">Lichtheimia ramosa</name>
    <dbReference type="NCBI Taxonomy" id="688394"/>
    <lineage>
        <taxon>Eukaryota</taxon>
        <taxon>Fungi</taxon>
        <taxon>Fungi incertae sedis</taxon>
        <taxon>Mucoromycota</taxon>
        <taxon>Mucoromycotina</taxon>
        <taxon>Mucoromycetes</taxon>
        <taxon>Mucorales</taxon>
        <taxon>Lichtheimiaceae</taxon>
        <taxon>Lichtheimia</taxon>
    </lineage>
</organism>
<accession>A0A077WD05</accession>
<dbReference type="EMBL" id="LK023317">
    <property type="protein sequence ID" value="CDS05581.1"/>
    <property type="molecule type" value="Genomic_DNA"/>
</dbReference>
<dbReference type="OrthoDB" id="2272836at2759"/>
<reference evidence="2" key="1">
    <citation type="journal article" date="2014" name="Genome Announc.">
        <title>De novo whole-genome sequence and genome annotation of Lichtheimia ramosa.</title>
        <authorList>
            <person name="Linde J."/>
            <person name="Schwartze V."/>
            <person name="Binder U."/>
            <person name="Lass-Florl C."/>
            <person name="Voigt K."/>
            <person name="Horn F."/>
        </authorList>
    </citation>
    <scope>NUCLEOTIDE SEQUENCE</scope>
    <source>
        <strain evidence="2">JMRC FSU:6197</strain>
    </source>
</reference>
<dbReference type="AlphaFoldDB" id="A0A077WD05"/>
<feature type="region of interest" description="Disordered" evidence="1">
    <location>
        <begin position="1"/>
        <end position="23"/>
    </location>
</feature>
<feature type="region of interest" description="Disordered" evidence="1">
    <location>
        <begin position="151"/>
        <end position="210"/>
    </location>
</feature>
<proteinExistence type="predicted"/>
<feature type="region of interest" description="Disordered" evidence="1">
    <location>
        <begin position="311"/>
        <end position="343"/>
    </location>
</feature>
<gene>
    <name evidence="2" type="ORF">LRAMOSA08109</name>
</gene>
<evidence type="ECO:0000313" key="2">
    <source>
        <dbReference type="EMBL" id="CDS05581.1"/>
    </source>
</evidence>
<feature type="compositionally biased region" description="Low complexity" evidence="1">
    <location>
        <begin position="162"/>
        <end position="198"/>
    </location>
</feature>
<evidence type="ECO:0000256" key="1">
    <source>
        <dbReference type="SAM" id="MobiDB-lite"/>
    </source>
</evidence>